<gene>
    <name evidence="2" type="ORF">GT747_12825</name>
    <name evidence="3" type="ORF">SAMN05444424_1257</name>
</gene>
<sequence>MKKLLSGAIAVCLICAALVGCGKGGETAASVIADLKEKGVPISYSIVYDDATDSNGEGPHDYKEKGNFADSRLETAYDESEPESGSVEIYKSEAAAKARADKLNSFSVLDLLQYQIVKGNVLIRLNSAFTEEQVADYTDAIGGTLYHSPSASVHQSQYAYGKFFVEHAKQLKEGMTLAEATAIMGFAPRTSANTSIWFDEGSNSTVMVIVESGVIKTINAILEE</sequence>
<proteinExistence type="predicted"/>
<dbReference type="Proteomes" id="UP000474718">
    <property type="component" value="Unassembled WGS sequence"/>
</dbReference>
<reference evidence="4" key="2">
    <citation type="submission" date="2016-11" db="EMBL/GenBank/DDBJ databases">
        <authorList>
            <person name="Jaros S."/>
            <person name="Januszkiewicz K."/>
            <person name="Wedrychowicz H."/>
        </authorList>
    </citation>
    <scope>NUCLEOTIDE SEQUENCE [LARGE SCALE GENOMIC DNA]</scope>
    <source>
        <strain evidence="4">DSM 4029</strain>
    </source>
</reference>
<accession>A0AAQ1MCV3</accession>
<name>A0AAQ1MCV3_9FIRM</name>
<keyword evidence="5" id="KW-1185">Reference proteome</keyword>
<feature type="chain" id="PRO_5042903851" description="DUF4358 domain-containing protein" evidence="1">
    <location>
        <begin position="23"/>
        <end position="224"/>
    </location>
</feature>
<dbReference type="EMBL" id="FQVY01000002">
    <property type="protein sequence ID" value="SHG04346.1"/>
    <property type="molecule type" value="Genomic_DNA"/>
</dbReference>
<evidence type="ECO:0008006" key="6">
    <source>
        <dbReference type="Google" id="ProtNLM"/>
    </source>
</evidence>
<protein>
    <recommendedName>
        <fullName evidence="6">DUF4358 domain-containing protein</fullName>
    </recommendedName>
</protein>
<feature type="signal peptide" evidence="1">
    <location>
        <begin position="1"/>
        <end position="22"/>
    </location>
</feature>
<evidence type="ECO:0000313" key="4">
    <source>
        <dbReference type="Proteomes" id="UP000184089"/>
    </source>
</evidence>
<reference evidence="2 5" key="3">
    <citation type="journal article" date="2019" name="Nat. Med.">
        <title>A library of human gut bacterial isolates paired with longitudinal multiomics data enables mechanistic microbiome research.</title>
        <authorList>
            <person name="Poyet M."/>
            <person name="Groussin M."/>
            <person name="Gibbons S.M."/>
            <person name="Avila-Pacheco J."/>
            <person name="Jiang X."/>
            <person name="Kearney S.M."/>
            <person name="Perrotta A.R."/>
            <person name="Berdy B."/>
            <person name="Zhao S."/>
            <person name="Lieberman T.D."/>
            <person name="Swanson P.K."/>
            <person name="Smith M."/>
            <person name="Roesemann S."/>
            <person name="Alexander J.E."/>
            <person name="Rich S.A."/>
            <person name="Livny J."/>
            <person name="Vlamakis H."/>
            <person name="Clish C."/>
            <person name="Bullock K."/>
            <person name="Deik A."/>
            <person name="Scott J."/>
            <person name="Pierce K.A."/>
            <person name="Xavier R.J."/>
            <person name="Alm E.J."/>
        </authorList>
    </citation>
    <scope>NUCLEOTIDE SEQUENCE [LARGE SCALE GENOMIC DNA]</scope>
    <source>
        <strain evidence="2 5">BIOML-A2</strain>
    </source>
</reference>
<keyword evidence="1" id="KW-0732">Signal</keyword>
<evidence type="ECO:0000313" key="5">
    <source>
        <dbReference type="Proteomes" id="UP000474718"/>
    </source>
</evidence>
<dbReference type="RefSeq" id="WP_044992006.1">
    <property type="nucleotide sequence ID" value="NZ_FQVY01000002.1"/>
</dbReference>
<evidence type="ECO:0000256" key="1">
    <source>
        <dbReference type="SAM" id="SignalP"/>
    </source>
</evidence>
<dbReference type="EMBL" id="WWVX01000009">
    <property type="protein sequence ID" value="MZL70634.1"/>
    <property type="molecule type" value="Genomic_DNA"/>
</dbReference>
<evidence type="ECO:0000313" key="2">
    <source>
        <dbReference type="EMBL" id="MZL70634.1"/>
    </source>
</evidence>
<dbReference type="PROSITE" id="PS51257">
    <property type="entry name" value="PROKAR_LIPOPROTEIN"/>
    <property type="match status" value="1"/>
</dbReference>
<evidence type="ECO:0000313" key="3">
    <source>
        <dbReference type="EMBL" id="SHG04346.1"/>
    </source>
</evidence>
<organism evidence="3 4">
    <name type="scientific">Bittarella massiliensis</name>
    <name type="common">ex Durand et al. 2017</name>
    <dbReference type="NCBI Taxonomy" id="1720313"/>
    <lineage>
        <taxon>Bacteria</taxon>
        <taxon>Bacillati</taxon>
        <taxon>Bacillota</taxon>
        <taxon>Clostridia</taxon>
        <taxon>Eubacteriales</taxon>
        <taxon>Oscillospiraceae</taxon>
        <taxon>Bittarella (ex Durand et al. 2017)</taxon>
    </lineage>
</organism>
<dbReference type="Proteomes" id="UP000184089">
    <property type="component" value="Unassembled WGS sequence"/>
</dbReference>
<dbReference type="AlphaFoldDB" id="A0AAQ1MCV3"/>
<comment type="caution">
    <text evidence="3">The sequence shown here is derived from an EMBL/GenBank/DDBJ whole genome shotgun (WGS) entry which is preliminary data.</text>
</comment>
<reference evidence="3" key="1">
    <citation type="submission" date="2016-11" db="EMBL/GenBank/DDBJ databases">
        <authorList>
            <person name="Varghese N."/>
            <person name="Submissions S."/>
        </authorList>
    </citation>
    <scope>NUCLEOTIDE SEQUENCE</scope>
    <source>
        <strain evidence="3">DSM 4029</strain>
    </source>
</reference>